<evidence type="ECO:0000313" key="1">
    <source>
        <dbReference type="EnsemblMetazoa" id="tetur15g00060.1"/>
    </source>
</evidence>
<reference evidence="2" key="1">
    <citation type="submission" date="2011-08" db="EMBL/GenBank/DDBJ databases">
        <authorList>
            <person name="Rombauts S."/>
        </authorList>
    </citation>
    <scope>NUCLEOTIDE SEQUENCE</scope>
    <source>
        <strain evidence="2">London</strain>
    </source>
</reference>
<dbReference type="AlphaFoldDB" id="T1KM23"/>
<name>T1KM23_TETUR</name>
<reference evidence="1" key="2">
    <citation type="submission" date="2015-06" db="UniProtKB">
        <authorList>
            <consortium name="EnsemblMetazoa"/>
        </authorList>
    </citation>
    <scope>IDENTIFICATION</scope>
</reference>
<dbReference type="OrthoDB" id="44820at2759"/>
<protein>
    <submittedName>
        <fullName evidence="1">Uncharacterized protein</fullName>
    </submittedName>
</protein>
<sequence>MASLFRRISSQPLIKLLPRSTRLMSTQVLVKVSEQTMDDVSKKLENMVADFKHFAPSPRFFSPDIELNDEILNKNIKGLVNYHFHCFKYMMYINWTYNGFQVNPIDVVKNLDEGVVDIKWQFYGRPGWYMTFFLDLAKSAAKNVDTRRDEWDAFEGLTRFHLDEKGLIYKQDLKLLKSGNYRNIIRLAKSKNQEKNDSQIVKK</sequence>
<organism evidence="1 2">
    <name type="scientific">Tetranychus urticae</name>
    <name type="common">Two-spotted spider mite</name>
    <dbReference type="NCBI Taxonomy" id="32264"/>
    <lineage>
        <taxon>Eukaryota</taxon>
        <taxon>Metazoa</taxon>
        <taxon>Ecdysozoa</taxon>
        <taxon>Arthropoda</taxon>
        <taxon>Chelicerata</taxon>
        <taxon>Arachnida</taxon>
        <taxon>Acari</taxon>
        <taxon>Acariformes</taxon>
        <taxon>Trombidiformes</taxon>
        <taxon>Prostigmata</taxon>
        <taxon>Eleutherengona</taxon>
        <taxon>Raphignathae</taxon>
        <taxon>Tetranychoidea</taxon>
        <taxon>Tetranychidae</taxon>
        <taxon>Tetranychus</taxon>
    </lineage>
</organism>
<dbReference type="Proteomes" id="UP000015104">
    <property type="component" value="Unassembled WGS sequence"/>
</dbReference>
<dbReference type="OMA" id="INWTYNG"/>
<dbReference type="KEGG" id="tut:107365572"/>
<dbReference type="EMBL" id="CAEY01000235">
    <property type="status" value="NOT_ANNOTATED_CDS"/>
    <property type="molecule type" value="Genomic_DNA"/>
</dbReference>
<gene>
    <name evidence="1" type="primary">107365572</name>
</gene>
<dbReference type="EnsemblMetazoa" id="tetur15g00060.1">
    <property type="protein sequence ID" value="tetur15g00060.1"/>
    <property type="gene ID" value="tetur15g00060"/>
</dbReference>
<evidence type="ECO:0000313" key="2">
    <source>
        <dbReference type="Proteomes" id="UP000015104"/>
    </source>
</evidence>
<accession>T1KM23</accession>
<proteinExistence type="predicted"/>
<dbReference type="HOGENOM" id="CLU_1350438_0_0_1"/>
<keyword evidence="2" id="KW-1185">Reference proteome</keyword>